<evidence type="ECO:0000256" key="7">
    <source>
        <dbReference type="ARBA" id="ARBA00022840"/>
    </source>
</evidence>
<dbReference type="SMART" id="SM00388">
    <property type="entry name" value="HisKA"/>
    <property type="match status" value="1"/>
</dbReference>
<dbReference type="PROSITE" id="PS50887">
    <property type="entry name" value="GGDEF"/>
    <property type="match status" value="1"/>
</dbReference>
<evidence type="ECO:0000256" key="8">
    <source>
        <dbReference type="ARBA" id="ARBA00023012"/>
    </source>
</evidence>
<accession>A0A1T2XAV3</accession>
<dbReference type="SMART" id="SM00387">
    <property type="entry name" value="HATPase_c"/>
    <property type="match status" value="1"/>
</dbReference>
<dbReference type="PANTHER" id="PTHR43065:SF10">
    <property type="entry name" value="PEROXIDE STRESS-ACTIVATED HISTIDINE KINASE MAK3"/>
    <property type="match status" value="1"/>
</dbReference>
<feature type="domain" description="GGDEF" evidence="11">
    <location>
        <begin position="166"/>
        <end position="289"/>
    </location>
</feature>
<dbReference type="SUPFAM" id="SSF47384">
    <property type="entry name" value="Homodimeric domain of signal transducing histidine kinase"/>
    <property type="match status" value="1"/>
</dbReference>
<keyword evidence="9" id="KW-0812">Transmembrane</keyword>
<dbReference type="InterPro" id="IPR000160">
    <property type="entry name" value="GGDEF_dom"/>
</dbReference>
<dbReference type="GO" id="GO:0000155">
    <property type="term" value="F:phosphorelay sensor kinase activity"/>
    <property type="evidence" value="ECO:0007669"/>
    <property type="project" value="InterPro"/>
</dbReference>
<keyword evidence="7" id="KW-0067">ATP-binding</keyword>
<feature type="transmembrane region" description="Helical" evidence="9">
    <location>
        <begin position="48"/>
        <end position="67"/>
    </location>
</feature>
<dbReference type="SUPFAM" id="SSF55073">
    <property type="entry name" value="Nucleotide cyclase"/>
    <property type="match status" value="1"/>
</dbReference>
<evidence type="ECO:0000256" key="9">
    <source>
        <dbReference type="SAM" id="Phobius"/>
    </source>
</evidence>
<keyword evidence="5" id="KW-0547">Nucleotide-binding</keyword>
<dbReference type="InterPro" id="IPR003661">
    <property type="entry name" value="HisK_dim/P_dom"/>
</dbReference>
<dbReference type="Proteomes" id="UP000190188">
    <property type="component" value="Unassembled WGS sequence"/>
</dbReference>
<dbReference type="InterPro" id="IPR029787">
    <property type="entry name" value="Nucleotide_cyclase"/>
</dbReference>
<sequence>MSSIVLDKAPNLAALLISGCLFMLSIVFDKKWPRLQYTQILLLGLFHWYSHLNWCQLLYCILVISAIEKKPKYAHGAFIAIYYVLQYTAIRLSYQSLSTYNLLVSLFDLMTSIVIVLLFRYVMNLEMEKKRLSKKYNFLSTHDSVTGLLNYEGYMKSIQDFVQKEEPFILVLLDLQDFKSINHESMENGNEILAKIAQLLHVFFPNAKAISRYAGDRFALILPPQDNVLLQLGEMLDSNALGFQVTYCTTRFPSEAVTSQELITFAEEKLFQNRRKLWFKREENMFRSEKLKAVGELAAGMAHEIRNPLTTIKGFMQIAVHHDYNVRPWFDTIMSEITRMNELTAEFLQFSKPHISNMKPEPIGHLIDRLLFLIESEAAFRGHRIHYEPSNSCEHINMDRDKIVQVLLNLVRNAFEAMQESGDVYIRIQVNDFAANIEIEDTGSGIPEQHLVKIFNPFYTTKDNGTGLGLSICQKIAQDHGGTLDVTSEIDKGSIFRLRLPIIPHMPKLEDE</sequence>
<feature type="transmembrane region" description="Helical" evidence="9">
    <location>
        <begin position="74"/>
        <end position="94"/>
    </location>
</feature>
<dbReference type="CDD" id="cd00082">
    <property type="entry name" value="HisKA"/>
    <property type="match status" value="1"/>
</dbReference>
<reference evidence="12 13" key="1">
    <citation type="submission" date="2017-01" db="EMBL/GenBank/DDBJ databases">
        <title>Genome analysis of Paenibacillus selenitrireducens ES3-24.</title>
        <authorList>
            <person name="Xu D."/>
            <person name="Yao R."/>
            <person name="Zheng S."/>
        </authorList>
    </citation>
    <scope>NUCLEOTIDE SEQUENCE [LARGE SCALE GENOMIC DNA]</scope>
    <source>
        <strain evidence="12 13">ES3-24</strain>
    </source>
</reference>
<keyword evidence="6 12" id="KW-0418">Kinase</keyword>
<dbReference type="EC" id="2.7.13.3" evidence="2"/>
<dbReference type="GO" id="GO:0005524">
    <property type="term" value="F:ATP binding"/>
    <property type="evidence" value="ECO:0007669"/>
    <property type="project" value="UniProtKB-KW"/>
</dbReference>
<evidence type="ECO:0000256" key="6">
    <source>
        <dbReference type="ARBA" id="ARBA00022777"/>
    </source>
</evidence>
<dbReference type="STRING" id="1324314.BVG16_15910"/>
<dbReference type="InterPro" id="IPR036097">
    <property type="entry name" value="HisK_dim/P_sf"/>
</dbReference>
<keyword evidence="8" id="KW-0902">Two-component regulatory system</keyword>
<keyword evidence="4" id="KW-0808">Transferase</keyword>
<evidence type="ECO:0000256" key="5">
    <source>
        <dbReference type="ARBA" id="ARBA00022741"/>
    </source>
</evidence>
<evidence type="ECO:0000313" key="13">
    <source>
        <dbReference type="Proteomes" id="UP000190188"/>
    </source>
</evidence>
<feature type="transmembrane region" description="Helical" evidence="9">
    <location>
        <begin position="100"/>
        <end position="122"/>
    </location>
</feature>
<dbReference type="InterPro" id="IPR036890">
    <property type="entry name" value="HATPase_C_sf"/>
</dbReference>
<dbReference type="PANTHER" id="PTHR43065">
    <property type="entry name" value="SENSOR HISTIDINE KINASE"/>
    <property type="match status" value="1"/>
</dbReference>
<dbReference type="SMART" id="SM00267">
    <property type="entry name" value="GGDEF"/>
    <property type="match status" value="1"/>
</dbReference>
<evidence type="ECO:0000313" key="12">
    <source>
        <dbReference type="EMBL" id="OPA76978.1"/>
    </source>
</evidence>
<evidence type="ECO:0000256" key="4">
    <source>
        <dbReference type="ARBA" id="ARBA00022679"/>
    </source>
</evidence>
<dbReference type="InterPro" id="IPR005467">
    <property type="entry name" value="His_kinase_dom"/>
</dbReference>
<keyword evidence="9" id="KW-1133">Transmembrane helix</keyword>
<comment type="caution">
    <text evidence="12">The sequence shown here is derived from an EMBL/GenBank/DDBJ whole genome shotgun (WGS) entry which is preliminary data.</text>
</comment>
<dbReference type="Gene3D" id="1.10.287.130">
    <property type="match status" value="1"/>
</dbReference>
<dbReference type="InterPro" id="IPR003594">
    <property type="entry name" value="HATPase_dom"/>
</dbReference>
<dbReference type="Pfam" id="PF00990">
    <property type="entry name" value="GGDEF"/>
    <property type="match status" value="1"/>
</dbReference>
<name>A0A1T2XAV3_9BACL</name>
<dbReference type="InterPro" id="IPR043128">
    <property type="entry name" value="Rev_trsase/Diguanyl_cyclase"/>
</dbReference>
<dbReference type="PROSITE" id="PS50109">
    <property type="entry name" value="HIS_KIN"/>
    <property type="match status" value="1"/>
</dbReference>
<gene>
    <name evidence="12" type="ORF">BVG16_15910</name>
</gene>
<proteinExistence type="predicted"/>
<evidence type="ECO:0000256" key="1">
    <source>
        <dbReference type="ARBA" id="ARBA00000085"/>
    </source>
</evidence>
<protein>
    <recommendedName>
        <fullName evidence="2">histidine kinase</fullName>
        <ecNumber evidence="2">2.7.13.3</ecNumber>
    </recommendedName>
</protein>
<organism evidence="12 13">
    <name type="scientific">Paenibacillus selenitireducens</name>
    <dbReference type="NCBI Taxonomy" id="1324314"/>
    <lineage>
        <taxon>Bacteria</taxon>
        <taxon>Bacillati</taxon>
        <taxon>Bacillota</taxon>
        <taxon>Bacilli</taxon>
        <taxon>Bacillales</taxon>
        <taxon>Paenibacillaceae</taxon>
        <taxon>Paenibacillus</taxon>
    </lineage>
</organism>
<dbReference type="AlphaFoldDB" id="A0A1T2XAV3"/>
<evidence type="ECO:0000259" key="11">
    <source>
        <dbReference type="PROSITE" id="PS50887"/>
    </source>
</evidence>
<evidence type="ECO:0000256" key="3">
    <source>
        <dbReference type="ARBA" id="ARBA00022553"/>
    </source>
</evidence>
<feature type="transmembrane region" description="Helical" evidence="9">
    <location>
        <begin position="12"/>
        <end position="28"/>
    </location>
</feature>
<dbReference type="EMBL" id="MSZX01000006">
    <property type="protein sequence ID" value="OPA76978.1"/>
    <property type="molecule type" value="Genomic_DNA"/>
</dbReference>
<evidence type="ECO:0000256" key="2">
    <source>
        <dbReference type="ARBA" id="ARBA00012438"/>
    </source>
</evidence>
<keyword evidence="3" id="KW-0597">Phosphoprotein</keyword>
<keyword evidence="13" id="KW-1185">Reference proteome</keyword>
<dbReference type="PRINTS" id="PR00344">
    <property type="entry name" value="BCTRLSENSOR"/>
</dbReference>
<feature type="domain" description="Histidine kinase" evidence="10">
    <location>
        <begin position="300"/>
        <end position="504"/>
    </location>
</feature>
<dbReference type="Gene3D" id="3.30.70.270">
    <property type="match status" value="1"/>
</dbReference>
<comment type="catalytic activity">
    <reaction evidence="1">
        <text>ATP + protein L-histidine = ADP + protein N-phospho-L-histidine.</text>
        <dbReference type="EC" id="2.7.13.3"/>
    </reaction>
</comment>
<dbReference type="InterPro" id="IPR004358">
    <property type="entry name" value="Sig_transdc_His_kin-like_C"/>
</dbReference>
<evidence type="ECO:0000259" key="10">
    <source>
        <dbReference type="PROSITE" id="PS50109"/>
    </source>
</evidence>
<dbReference type="SUPFAM" id="SSF55874">
    <property type="entry name" value="ATPase domain of HSP90 chaperone/DNA topoisomerase II/histidine kinase"/>
    <property type="match status" value="1"/>
</dbReference>
<dbReference type="Pfam" id="PF02518">
    <property type="entry name" value="HATPase_c"/>
    <property type="match status" value="1"/>
</dbReference>
<dbReference type="Gene3D" id="3.30.565.10">
    <property type="entry name" value="Histidine kinase-like ATPase, C-terminal domain"/>
    <property type="match status" value="1"/>
</dbReference>
<keyword evidence="9" id="KW-0472">Membrane</keyword>
<dbReference type="Pfam" id="PF00512">
    <property type="entry name" value="HisKA"/>
    <property type="match status" value="1"/>
</dbReference>